<evidence type="ECO:0000313" key="7">
    <source>
        <dbReference type="EMBL" id="MDI6447641.1"/>
    </source>
</evidence>
<evidence type="ECO:0000313" key="8">
    <source>
        <dbReference type="Proteomes" id="UP001431776"/>
    </source>
</evidence>
<feature type="domain" description="Histone deacetylase" evidence="6">
    <location>
        <begin position="24"/>
        <end position="313"/>
    </location>
</feature>
<dbReference type="EMBL" id="JASCXX010000001">
    <property type="protein sequence ID" value="MDI6447641.1"/>
    <property type="molecule type" value="Genomic_DNA"/>
</dbReference>
<dbReference type="RefSeq" id="WP_349243051.1">
    <property type="nucleotide sequence ID" value="NZ_JASCXX010000001.1"/>
</dbReference>
<protein>
    <recommendedName>
        <fullName evidence="3">Acetoin utilization protein AcuC</fullName>
    </recommendedName>
</protein>
<dbReference type="InterPro" id="IPR037138">
    <property type="entry name" value="His_deacetylse_dom_sf"/>
</dbReference>
<keyword evidence="4" id="KW-0006">Acetoin catabolism</keyword>
<evidence type="ECO:0000256" key="3">
    <source>
        <dbReference type="ARBA" id="ARBA00020218"/>
    </source>
</evidence>
<dbReference type="InterPro" id="IPR003085">
    <property type="entry name" value="AcuC"/>
</dbReference>
<reference evidence="7" key="1">
    <citation type="submission" date="2023-05" db="EMBL/GenBank/DDBJ databases">
        <title>Anaerotaeda fermentans gen. nov., sp. nov., a novel anaerobic planctomycete of the new family within the order Sedimentisphaerales isolated from Taman Peninsula, Russia.</title>
        <authorList>
            <person name="Khomyakova M.A."/>
            <person name="Merkel A.Y."/>
            <person name="Slobodkin A.I."/>
        </authorList>
    </citation>
    <scope>NUCLEOTIDE SEQUENCE</scope>
    <source>
        <strain evidence="7">M17dextr</strain>
    </source>
</reference>
<keyword evidence="5" id="KW-0378">Hydrolase</keyword>
<dbReference type="GO" id="GO:0004407">
    <property type="term" value="F:histone deacetylase activity"/>
    <property type="evidence" value="ECO:0007669"/>
    <property type="project" value="InterPro"/>
</dbReference>
<proteinExistence type="inferred from homology"/>
<evidence type="ECO:0000256" key="2">
    <source>
        <dbReference type="ARBA" id="ARBA00005947"/>
    </source>
</evidence>
<evidence type="ECO:0000256" key="4">
    <source>
        <dbReference type="ARBA" id="ARBA00022627"/>
    </source>
</evidence>
<name>A0AAW6TUS5_9BACT</name>
<dbReference type="Pfam" id="PF00850">
    <property type="entry name" value="Hist_deacetyl"/>
    <property type="match status" value="1"/>
</dbReference>
<sequence>MSGRRTAFIHSEQIEQYRYPEGCPFRTERAGMLRKTLVSMGLLSGPGIREVAPRPADPQVLTRFHSARYLQALKQADQGQWDIEALHMGIGTEDVPIFRGMYDYAVLAAGATLVGAELILSGEVDVAFNPSGGYHHAFPEKAAGFCYINDNAITCSVLAEAGKRVLFLDIDVHCGDGVAYAFHDRSDVMTISLHENPRMLFPGTGFEDEIGEGKGRGYCVNLPLPVGTYDRAYLYAFESVVMPLIGAFDPDVIVFELGADALAGDPLAHLHLTNNTYAEIIKRLLSFDKPILATGGGGYSVENTIRAWALAWTVFTGDDDDFGLGALMGGVMMESTDWQGGFRDRQLVVTDEQRRAVIPALDASIDLIKAKVFPIHGL</sequence>
<dbReference type="CDD" id="cd09994">
    <property type="entry name" value="HDAC_AcuC_like"/>
    <property type="match status" value="1"/>
</dbReference>
<dbReference type="GO" id="GO:0045150">
    <property type="term" value="P:acetoin catabolic process"/>
    <property type="evidence" value="ECO:0007669"/>
    <property type="project" value="UniProtKB-KW"/>
</dbReference>
<dbReference type="GO" id="GO:0040029">
    <property type="term" value="P:epigenetic regulation of gene expression"/>
    <property type="evidence" value="ECO:0007669"/>
    <property type="project" value="TreeGrafter"/>
</dbReference>
<dbReference type="InterPro" id="IPR023696">
    <property type="entry name" value="Ureohydrolase_dom_sf"/>
</dbReference>
<comment type="similarity">
    <text evidence="2">Belongs to the histone deacetylase family.</text>
</comment>
<dbReference type="PANTHER" id="PTHR10625">
    <property type="entry name" value="HISTONE DEACETYLASE HDAC1-RELATED"/>
    <property type="match status" value="1"/>
</dbReference>
<dbReference type="PANTHER" id="PTHR10625:SF10">
    <property type="entry name" value="HISTONE DEACETYLASE HDAC1"/>
    <property type="match status" value="1"/>
</dbReference>
<dbReference type="PRINTS" id="PR01270">
    <property type="entry name" value="HDASUPER"/>
</dbReference>
<keyword evidence="8" id="KW-1185">Reference proteome</keyword>
<dbReference type="GO" id="GO:0016787">
    <property type="term" value="F:hydrolase activity"/>
    <property type="evidence" value="ECO:0007669"/>
    <property type="project" value="UniProtKB-KW"/>
</dbReference>
<evidence type="ECO:0000256" key="1">
    <source>
        <dbReference type="ARBA" id="ARBA00005101"/>
    </source>
</evidence>
<gene>
    <name evidence="7" type="ORF">QJ522_01190</name>
</gene>
<dbReference type="SUPFAM" id="SSF52768">
    <property type="entry name" value="Arginase/deacetylase"/>
    <property type="match status" value="1"/>
</dbReference>
<organism evidence="7 8">
    <name type="scientific">Anaerobaca lacustris</name>
    <dbReference type="NCBI Taxonomy" id="3044600"/>
    <lineage>
        <taxon>Bacteria</taxon>
        <taxon>Pseudomonadati</taxon>
        <taxon>Planctomycetota</taxon>
        <taxon>Phycisphaerae</taxon>
        <taxon>Sedimentisphaerales</taxon>
        <taxon>Anaerobacaceae</taxon>
        <taxon>Anaerobaca</taxon>
    </lineage>
</organism>
<comment type="pathway">
    <text evidence="1">Ketone degradation; acetoin degradation.</text>
</comment>
<dbReference type="Proteomes" id="UP001431776">
    <property type="component" value="Unassembled WGS sequence"/>
</dbReference>
<evidence type="ECO:0000259" key="6">
    <source>
        <dbReference type="Pfam" id="PF00850"/>
    </source>
</evidence>
<dbReference type="InterPro" id="IPR023801">
    <property type="entry name" value="His_deacetylse_dom"/>
</dbReference>
<dbReference type="PRINTS" id="PR01271">
    <property type="entry name" value="HISDACETLASE"/>
</dbReference>
<dbReference type="AlphaFoldDB" id="A0AAW6TUS5"/>
<dbReference type="Gene3D" id="3.40.800.20">
    <property type="entry name" value="Histone deacetylase domain"/>
    <property type="match status" value="1"/>
</dbReference>
<dbReference type="InterPro" id="IPR000286">
    <property type="entry name" value="HDACs"/>
</dbReference>
<dbReference type="InterPro" id="IPR003084">
    <property type="entry name" value="HDAC_I/II"/>
</dbReference>
<comment type="caution">
    <text evidence="7">The sequence shown here is derived from an EMBL/GenBank/DDBJ whole genome shotgun (WGS) entry which is preliminary data.</text>
</comment>
<evidence type="ECO:0000256" key="5">
    <source>
        <dbReference type="ARBA" id="ARBA00022801"/>
    </source>
</evidence>
<accession>A0AAW6TUS5</accession>